<keyword evidence="3 6" id="KW-0489">Methyltransferase</keyword>
<dbReference type="PANTHER" id="PTHR31760:SF0">
    <property type="entry name" value="S-ADENOSYL-L-METHIONINE-DEPENDENT METHYLTRANSFERASES SUPERFAMILY PROTEIN"/>
    <property type="match status" value="1"/>
</dbReference>
<sequence>MEFFEMLNEACSNEGLTFDEDKYNKLIKYKDMLKEWNERINLTAITDDEGIIKKHFIDSLKIFRVSKLKSYKRIIDVGTGAGFPGIPMKILMPEIEMVLLDSLNKRVNFLNEVINSLNLEGITAVHGRAEDFARENNYRESFDAAVSRAVANLSVLSELCLPYVKKNGCFIALKGPAVEEEITEAGKAIKVLGGQIERTIPVTVEGTDLNHNLVVVNKINHTPKEYPRKAGILAKKPIK</sequence>
<evidence type="ECO:0000313" key="8">
    <source>
        <dbReference type="Proteomes" id="UP001623661"/>
    </source>
</evidence>
<dbReference type="Proteomes" id="UP001623661">
    <property type="component" value="Unassembled WGS sequence"/>
</dbReference>
<feature type="binding site" evidence="6">
    <location>
        <position position="83"/>
    </location>
    <ligand>
        <name>S-adenosyl-L-methionine</name>
        <dbReference type="ChEBI" id="CHEBI:59789"/>
    </ligand>
</feature>
<dbReference type="EC" id="2.1.1.-" evidence="6"/>
<dbReference type="EMBL" id="JBJHZY010000008">
    <property type="protein sequence ID" value="MFL0270252.1"/>
    <property type="molecule type" value="Genomic_DNA"/>
</dbReference>
<dbReference type="Pfam" id="PF02527">
    <property type="entry name" value="GidB"/>
    <property type="match status" value="1"/>
</dbReference>
<protein>
    <recommendedName>
        <fullName evidence="6">Ribosomal RNA small subunit methyltransferase G</fullName>
        <ecNumber evidence="6">2.1.1.-</ecNumber>
    </recommendedName>
    <alternativeName>
        <fullName evidence="6">16S rRNA 7-methylguanosine methyltransferase</fullName>
        <shortName evidence="6">16S rRNA m7G methyltransferase</shortName>
    </alternativeName>
</protein>
<gene>
    <name evidence="6 7" type="primary">rsmG</name>
    <name evidence="7" type="ORF">ACJDUH_19405</name>
</gene>
<keyword evidence="2 6" id="KW-0698">rRNA processing</keyword>
<comment type="similarity">
    <text evidence="6">Belongs to the methyltransferase superfamily. RNA methyltransferase RsmG family.</text>
</comment>
<dbReference type="CDD" id="cd02440">
    <property type="entry name" value="AdoMet_MTases"/>
    <property type="match status" value="1"/>
</dbReference>
<evidence type="ECO:0000256" key="5">
    <source>
        <dbReference type="ARBA" id="ARBA00022691"/>
    </source>
</evidence>
<dbReference type="GO" id="GO:0032259">
    <property type="term" value="P:methylation"/>
    <property type="evidence" value="ECO:0007669"/>
    <property type="project" value="UniProtKB-KW"/>
</dbReference>
<dbReference type="HAMAP" id="MF_00074">
    <property type="entry name" value="16SrRNA_methyltr_G"/>
    <property type="match status" value="1"/>
</dbReference>
<dbReference type="PIRSF" id="PIRSF003078">
    <property type="entry name" value="GidB"/>
    <property type="match status" value="1"/>
</dbReference>
<evidence type="ECO:0000313" key="7">
    <source>
        <dbReference type="EMBL" id="MFL0270252.1"/>
    </source>
</evidence>
<comment type="subcellular location">
    <subcellularLocation>
        <location evidence="6">Cytoplasm</location>
    </subcellularLocation>
</comment>
<evidence type="ECO:0000256" key="6">
    <source>
        <dbReference type="HAMAP-Rule" id="MF_00074"/>
    </source>
</evidence>
<dbReference type="Gene3D" id="3.40.50.150">
    <property type="entry name" value="Vaccinia Virus protein VP39"/>
    <property type="match status" value="1"/>
</dbReference>
<dbReference type="NCBIfam" id="TIGR00138">
    <property type="entry name" value="rsmG_gidB"/>
    <property type="match status" value="1"/>
</dbReference>
<dbReference type="GO" id="GO:0008168">
    <property type="term" value="F:methyltransferase activity"/>
    <property type="evidence" value="ECO:0007669"/>
    <property type="project" value="UniProtKB-KW"/>
</dbReference>
<keyword evidence="5 6" id="KW-0949">S-adenosyl-L-methionine</keyword>
<comment type="caution">
    <text evidence="6">Lacks conserved residue(s) required for the propagation of feature annotation.</text>
</comment>
<feature type="binding site" evidence="6">
    <location>
        <position position="78"/>
    </location>
    <ligand>
        <name>S-adenosyl-L-methionine</name>
        <dbReference type="ChEBI" id="CHEBI:59789"/>
    </ligand>
</feature>
<keyword evidence="8" id="KW-1185">Reference proteome</keyword>
<feature type="binding site" evidence="6">
    <location>
        <position position="148"/>
    </location>
    <ligand>
        <name>S-adenosyl-L-methionine</name>
        <dbReference type="ChEBI" id="CHEBI:59789"/>
    </ligand>
</feature>
<comment type="function">
    <text evidence="6">Specifically methylates the N7 position of a guanine in 16S rRNA.</text>
</comment>
<feature type="binding site" evidence="6">
    <location>
        <begin position="129"/>
        <end position="130"/>
    </location>
    <ligand>
        <name>S-adenosyl-L-methionine</name>
        <dbReference type="ChEBI" id="CHEBI:59789"/>
    </ligand>
</feature>
<name>A0ABW8TXV4_9CLOT</name>
<accession>A0ABW8TXV4</accession>
<comment type="caution">
    <text evidence="7">The sequence shown here is derived from an EMBL/GenBank/DDBJ whole genome shotgun (WGS) entry which is preliminary data.</text>
</comment>
<evidence type="ECO:0000256" key="2">
    <source>
        <dbReference type="ARBA" id="ARBA00022552"/>
    </source>
</evidence>
<keyword evidence="4 6" id="KW-0808">Transferase</keyword>
<evidence type="ECO:0000256" key="4">
    <source>
        <dbReference type="ARBA" id="ARBA00022679"/>
    </source>
</evidence>
<dbReference type="RefSeq" id="WP_406766883.1">
    <property type="nucleotide sequence ID" value="NZ_JBJHZY010000008.1"/>
</dbReference>
<evidence type="ECO:0000256" key="1">
    <source>
        <dbReference type="ARBA" id="ARBA00022490"/>
    </source>
</evidence>
<dbReference type="SUPFAM" id="SSF53335">
    <property type="entry name" value="S-adenosyl-L-methionine-dependent methyltransferases"/>
    <property type="match status" value="1"/>
</dbReference>
<dbReference type="InterPro" id="IPR029063">
    <property type="entry name" value="SAM-dependent_MTases_sf"/>
</dbReference>
<keyword evidence="1 6" id="KW-0963">Cytoplasm</keyword>
<organism evidence="7 8">
    <name type="scientific">Candidatus Clostridium radicumherbarum</name>
    <dbReference type="NCBI Taxonomy" id="3381662"/>
    <lineage>
        <taxon>Bacteria</taxon>
        <taxon>Bacillati</taxon>
        <taxon>Bacillota</taxon>
        <taxon>Clostridia</taxon>
        <taxon>Eubacteriales</taxon>
        <taxon>Clostridiaceae</taxon>
        <taxon>Clostridium</taxon>
    </lineage>
</organism>
<dbReference type="PANTHER" id="PTHR31760">
    <property type="entry name" value="S-ADENOSYL-L-METHIONINE-DEPENDENT METHYLTRANSFERASES SUPERFAMILY PROTEIN"/>
    <property type="match status" value="1"/>
</dbReference>
<reference evidence="7 8" key="1">
    <citation type="submission" date="2024-11" db="EMBL/GenBank/DDBJ databases">
        <authorList>
            <person name="Heng Y.C."/>
            <person name="Lim A.C.H."/>
            <person name="Lee J.K.Y."/>
            <person name="Kittelmann S."/>
        </authorList>
    </citation>
    <scope>NUCLEOTIDE SEQUENCE [LARGE SCALE GENOMIC DNA]</scope>
    <source>
        <strain evidence="7 8">WILCCON 0202</strain>
    </source>
</reference>
<evidence type="ECO:0000256" key="3">
    <source>
        <dbReference type="ARBA" id="ARBA00022603"/>
    </source>
</evidence>
<proteinExistence type="inferred from homology"/>
<dbReference type="InterPro" id="IPR003682">
    <property type="entry name" value="rRNA_ssu_MeTfrase_G"/>
</dbReference>